<feature type="binding site" evidence="14">
    <location>
        <begin position="262"/>
        <end position="268"/>
    </location>
    <ligand>
        <name>S-adenosyl-L-methionine</name>
        <dbReference type="ChEBI" id="CHEBI:59789"/>
    </ligand>
</feature>
<dbReference type="PROSITE" id="PS01153">
    <property type="entry name" value="NOL1_NOP2_SUN"/>
    <property type="match status" value="1"/>
</dbReference>
<dbReference type="InterPro" id="IPR054728">
    <property type="entry name" value="RsmB-like_ferredoxin"/>
</dbReference>
<comment type="function">
    <text evidence="1">Specifically methylates the cytosine at position 967 (m5C967) of 16S rRNA.</text>
</comment>
<keyword evidence="7 14" id="KW-0489">Methyltransferase</keyword>
<dbReference type="OrthoDB" id="9810297at2"/>
<dbReference type="Gene3D" id="3.40.50.150">
    <property type="entry name" value="Vaccinia Virus protein VP39"/>
    <property type="match status" value="1"/>
</dbReference>
<dbReference type="GO" id="GO:0003723">
    <property type="term" value="F:RNA binding"/>
    <property type="evidence" value="ECO:0007669"/>
    <property type="project" value="UniProtKB-UniRule"/>
</dbReference>
<dbReference type="Pfam" id="PF01189">
    <property type="entry name" value="Methyltr_RsmB-F"/>
    <property type="match status" value="1"/>
</dbReference>
<feature type="binding site" evidence="14">
    <location>
        <position position="316"/>
    </location>
    <ligand>
        <name>S-adenosyl-L-methionine</name>
        <dbReference type="ChEBI" id="CHEBI:59789"/>
    </ligand>
</feature>
<sequence>MGKAKLHSARGLAVSTLEIIKNGAYSNLQLNAAIQHSKLEERDVHLFTTIVYGVIQHRLTLEYWLKPFVKQPQKMQPWVRELLYTALFQMKYLDKVPNHAIFDESIEIAKARGHEGQRRFVTGVLHQIDRDGVPDFNTIKDPTERLSIETSLPVWMLEELTKEVGLAKAESIARSINNAPAQSARVNRAVSDIENATDQLIADGFEVQQSPVAPDGLLLNGGFVAGSAAFANGTVTLQDESAMLVAPAMQITDPSMKVLDACAAPGGKTTQIATYLDHDLGGQVDAFDIHEHKVQLIRNNAERLFVRDRVFATAMDARLLGDKYENEVFDRALIDAPCSGFGLLRRKPEIRYEKTLQDSQNLQKIQLALLDSVAPLVKIGGLLTYSTCTILRLENDDVVNTFLAKHPEYELETTFTENNLKADRDTKTLTIYPDDFNSDGFFIASLKRVK</sequence>
<dbReference type="Pfam" id="PF01029">
    <property type="entry name" value="NusB"/>
    <property type="match status" value="1"/>
</dbReference>
<evidence type="ECO:0000256" key="4">
    <source>
        <dbReference type="ARBA" id="ARBA00012140"/>
    </source>
</evidence>
<keyword evidence="6" id="KW-0698">rRNA processing</keyword>
<dbReference type="EMBL" id="CP037940">
    <property type="protein sequence ID" value="QBO37305.1"/>
    <property type="molecule type" value="Genomic_DNA"/>
</dbReference>
<dbReference type="InterPro" id="IPR035926">
    <property type="entry name" value="NusB-like_sf"/>
</dbReference>
<keyword evidence="5" id="KW-0963">Cytoplasm</keyword>
<accession>A0A4V1AJ03</accession>
<evidence type="ECO:0000256" key="12">
    <source>
        <dbReference type="ARBA" id="ARBA00031088"/>
    </source>
</evidence>
<dbReference type="Pfam" id="PF22458">
    <property type="entry name" value="RsmF-B_ferredox"/>
    <property type="match status" value="1"/>
</dbReference>
<evidence type="ECO:0000256" key="14">
    <source>
        <dbReference type="PROSITE-ProRule" id="PRU01023"/>
    </source>
</evidence>
<dbReference type="Proteomes" id="UP000292886">
    <property type="component" value="Chromosome"/>
</dbReference>
<evidence type="ECO:0000256" key="5">
    <source>
        <dbReference type="ARBA" id="ARBA00022490"/>
    </source>
</evidence>
<proteinExistence type="inferred from homology"/>
<keyword evidence="9 14" id="KW-0949">S-adenosyl-L-methionine</keyword>
<feature type="binding site" evidence="14">
    <location>
        <position position="288"/>
    </location>
    <ligand>
        <name>S-adenosyl-L-methionine</name>
        <dbReference type="ChEBI" id="CHEBI:59789"/>
    </ligand>
</feature>
<dbReference type="InterPro" id="IPR006027">
    <property type="entry name" value="NusB_RsmB_TIM44"/>
</dbReference>
<dbReference type="InterPro" id="IPR004573">
    <property type="entry name" value="rRNA_ssu_MeTfrase_B"/>
</dbReference>
<comment type="subcellular location">
    <subcellularLocation>
        <location evidence="2">Cytoplasm</location>
    </subcellularLocation>
</comment>
<evidence type="ECO:0000256" key="13">
    <source>
        <dbReference type="ARBA" id="ARBA00047283"/>
    </source>
</evidence>
<gene>
    <name evidence="16" type="primary">rsmB</name>
    <name evidence="16" type="ORF">EQG49_12955</name>
</gene>
<dbReference type="GO" id="GO:0005737">
    <property type="term" value="C:cytoplasm"/>
    <property type="evidence" value="ECO:0007669"/>
    <property type="project" value="UniProtKB-SubCell"/>
</dbReference>
<dbReference type="SUPFAM" id="SSF48013">
    <property type="entry name" value="NusB-like"/>
    <property type="match status" value="1"/>
</dbReference>
<dbReference type="PANTHER" id="PTHR22807">
    <property type="entry name" value="NOP2 YEAST -RELATED NOL1/NOP2/FMU SUN DOMAIN-CONTAINING"/>
    <property type="match status" value="1"/>
</dbReference>
<name>A0A4V1AJ03_9LACO</name>
<dbReference type="SUPFAM" id="SSF53335">
    <property type="entry name" value="S-adenosyl-L-methionine-dependent methyltransferases"/>
    <property type="match status" value="1"/>
</dbReference>
<feature type="active site" description="Nucleophile" evidence="14">
    <location>
        <position position="388"/>
    </location>
</feature>
<protein>
    <recommendedName>
        <fullName evidence="4">16S rRNA (cytosine(967)-C(5))-methyltransferase</fullName>
        <ecNumber evidence="4">2.1.1.176</ecNumber>
    </recommendedName>
    <alternativeName>
        <fullName evidence="11">16S rRNA m5C967 methyltransferase</fullName>
    </alternativeName>
    <alternativeName>
        <fullName evidence="12">rRNA (cytosine-C(5)-)-methyltransferase RsmB</fullName>
    </alternativeName>
</protein>
<dbReference type="PANTHER" id="PTHR22807:SF53">
    <property type="entry name" value="RIBOSOMAL RNA SMALL SUBUNIT METHYLTRANSFERASE B-RELATED"/>
    <property type="match status" value="1"/>
</dbReference>
<dbReference type="InterPro" id="IPR018314">
    <property type="entry name" value="RsmB/NOL1/NOP2-like_CS"/>
</dbReference>
<comment type="catalytic activity">
    <reaction evidence="13">
        <text>cytidine(967) in 16S rRNA + S-adenosyl-L-methionine = 5-methylcytidine(967) in 16S rRNA + S-adenosyl-L-homocysteine + H(+)</text>
        <dbReference type="Rhea" id="RHEA:42748"/>
        <dbReference type="Rhea" id="RHEA-COMP:10219"/>
        <dbReference type="Rhea" id="RHEA-COMP:10220"/>
        <dbReference type="ChEBI" id="CHEBI:15378"/>
        <dbReference type="ChEBI" id="CHEBI:57856"/>
        <dbReference type="ChEBI" id="CHEBI:59789"/>
        <dbReference type="ChEBI" id="CHEBI:74483"/>
        <dbReference type="ChEBI" id="CHEBI:82748"/>
        <dbReference type="EC" id="2.1.1.176"/>
    </reaction>
</comment>
<keyword evidence="17" id="KW-1185">Reference proteome</keyword>
<dbReference type="InterPro" id="IPR029063">
    <property type="entry name" value="SAM-dependent_MTases_sf"/>
</dbReference>
<dbReference type="InterPro" id="IPR001678">
    <property type="entry name" value="MeTrfase_RsmB-F_NOP2_dom"/>
</dbReference>
<dbReference type="EC" id="2.1.1.176" evidence="4"/>
<evidence type="ECO:0000256" key="10">
    <source>
        <dbReference type="ARBA" id="ARBA00022884"/>
    </source>
</evidence>
<feature type="domain" description="SAM-dependent MTase RsmB/NOP-type" evidence="15">
    <location>
        <begin position="172"/>
        <end position="449"/>
    </location>
</feature>
<evidence type="ECO:0000256" key="6">
    <source>
        <dbReference type="ARBA" id="ARBA00022552"/>
    </source>
</evidence>
<dbReference type="CDD" id="cd02440">
    <property type="entry name" value="AdoMet_MTases"/>
    <property type="match status" value="1"/>
</dbReference>
<dbReference type="AlphaFoldDB" id="A0A4V1AJ03"/>
<dbReference type="KEGG" id="wei:EQG49_12955"/>
<evidence type="ECO:0000256" key="2">
    <source>
        <dbReference type="ARBA" id="ARBA00004496"/>
    </source>
</evidence>
<evidence type="ECO:0000256" key="8">
    <source>
        <dbReference type="ARBA" id="ARBA00022679"/>
    </source>
</evidence>
<dbReference type="FunFam" id="1.10.940.10:FF:000006">
    <property type="entry name" value="16S rRNA (Cytosine(967)-C(5))-methyltransferase RsmB"/>
    <property type="match status" value="1"/>
</dbReference>
<organism evidence="16 17">
    <name type="scientific">Periweissella cryptocerci</name>
    <dbReference type="NCBI Taxonomy" id="2506420"/>
    <lineage>
        <taxon>Bacteria</taxon>
        <taxon>Bacillati</taxon>
        <taxon>Bacillota</taxon>
        <taxon>Bacilli</taxon>
        <taxon>Lactobacillales</taxon>
        <taxon>Lactobacillaceae</taxon>
        <taxon>Periweissella</taxon>
    </lineage>
</organism>
<evidence type="ECO:0000313" key="17">
    <source>
        <dbReference type="Proteomes" id="UP000292886"/>
    </source>
</evidence>
<keyword evidence="10 14" id="KW-0694">RNA-binding</keyword>
<evidence type="ECO:0000256" key="3">
    <source>
        <dbReference type="ARBA" id="ARBA00007494"/>
    </source>
</evidence>
<dbReference type="PRINTS" id="PR02008">
    <property type="entry name" value="RCMTFAMILY"/>
</dbReference>
<keyword evidence="8 14" id="KW-0808">Transferase</keyword>
<dbReference type="GO" id="GO:0008649">
    <property type="term" value="F:rRNA methyltransferase activity"/>
    <property type="evidence" value="ECO:0007669"/>
    <property type="project" value="InterPro"/>
</dbReference>
<dbReference type="RefSeq" id="WP_133364382.1">
    <property type="nucleotide sequence ID" value="NZ_CP037940.1"/>
</dbReference>
<evidence type="ECO:0000259" key="15">
    <source>
        <dbReference type="PROSITE" id="PS51686"/>
    </source>
</evidence>
<dbReference type="InterPro" id="IPR049560">
    <property type="entry name" value="MeTrfase_RsmB-F_NOP2_cat"/>
</dbReference>
<comment type="similarity">
    <text evidence="3 14">Belongs to the class I-like SAM-binding methyltransferase superfamily. RsmB/NOP family.</text>
</comment>
<dbReference type="Gene3D" id="1.10.940.10">
    <property type="entry name" value="NusB-like"/>
    <property type="match status" value="1"/>
</dbReference>
<evidence type="ECO:0000256" key="7">
    <source>
        <dbReference type="ARBA" id="ARBA00022603"/>
    </source>
</evidence>
<evidence type="ECO:0000313" key="16">
    <source>
        <dbReference type="EMBL" id="QBO37305.1"/>
    </source>
</evidence>
<dbReference type="Gene3D" id="3.30.70.1170">
    <property type="entry name" value="Sun protein, domain 3"/>
    <property type="match status" value="1"/>
</dbReference>
<dbReference type="NCBIfam" id="NF011494">
    <property type="entry name" value="PRK14902.1"/>
    <property type="match status" value="1"/>
</dbReference>
<dbReference type="FunFam" id="3.40.50.150:FF:000022">
    <property type="entry name" value="Ribosomal RNA small subunit methyltransferase B"/>
    <property type="match status" value="1"/>
</dbReference>
<dbReference type="InterPro" id="IPR023267">
    <property type="entry name" value="RCMT"/>
</dbReference>
<dbReference type="NCBIfam" id="TIGR00563">
    <property type="entry name" value="rsmB"/>
    <property type="match status" value="1"/>
</dbReference>
<feature type="binding site" evidence="14">
    <location>
        <position position="335"/>
    </location>
    <ligand>
        <name>S-adenosyl-L-methionine</name>
        <dbReference type="ChEBI" id="CHEBI:59789"/>
    </ligand>
</feature>
<dbReference type="GO" id="GO:0006355">
    <property type="term" value="P:regulation of DNA-templated transcription"/>
    <property type="evidence" value="ECO:0007669"/>
    <property type="project" value="InterPro"/>
</dbReference>
<evidence type="ECO:0000256" key="11">
    <source>
        <dbReference type="ARBA" id="ARBA00030399"/>
    </source>
</evidence>
<evidence type="ECO:0000256" key="9">
    <source>
        <dbReference type="ARBA" id="ARBA00022691"/>
    </source>
</evidence>
<evidence type="ECO:0000256" key="1">
    <source>
        <dbReference type="ARBA" id="ARBA00002724"/>
    </source>
</evidence>
<reference evidence="17" key="1">
    <citation type="submission" date="2019-03" db="EMBL/GenBank/DDBJ databases">
        <title>Weissella sp. 26KH-42 Genome sequencing.</title>
        <authorList>
            <person name="Heo J."/>
            <person name="Kim S.-J."/>
            <person name="Kim J.-S."/>
            <person name="Hong S.-B."/>
            <person name="Kwon S.-W."/>
        </authorList>
    </citation>
    <scope>NUCLEOTIDE SEQUENCE [LARGE SCALE GENOMIC DNA]</scope>
    <source>
        <strain evidence="17">26KH-42</strain>
    </source>
</reference>
<dbReference type="PROSITE" id="PS51686">
    <property type="entry name" value="SAM_MT_RSMB_NOP"/>
    <property type="match status" value="1"/>
</dbReference>